<evidence type="ECO:0000313" key="1">
    <source>
        <dbReference type="EMBL" id="KAL0453902.1"/>
    </source>
</evidence>
<dbReference type="EMBL" id="JACGWN010000004">
    <property type="protein sequence ID" value="KAL0453902.1"/>
    <property type="molecule type" value="Genomic_DNA"/>
</dbReference>
<proteinExistence type="predicted"/>
<name>A0AAW2XLZ4_9LAMI</name>
<reference evidence="1" key="1">
    <citation type="submission" date="2020-06" db="EMBL/GenBank/DDBJ databases">
        <authorList>
            <person name="Li T."/>
            <person name="Hu X."/>
            <person name="Zhang T."/>
            <person name="Song X."/>
            <person name="Zhang H."/>
            <person name="Dai N."/>
            <person name="Sheng W."/>
            <person name="Hou X."/>
            <person name="Wei L."/>
        </authorList>
    </citation>
    <scope>NUCLEOTIDE SEQUENCE</scope>
    <source>
        <strain evidence="1">KEN1</strain>
        <tissue evidence="1">Leaf</tissue>
    </source>
</reference>
<reference evidence="1" key="2">
    <citation type="journal article" date="2024" name="Plant">
        <title>Genomic evolution and insights into agronomic trait innovations of Sesamum species.</title>
        <authorList>
            <person name="Miao H."/>
            <person name="Wang L."/>
            <person name="Qu L."/>
            <person name="Liu H."/>
            <person name="Sun Y."/>
            <person name="Le M."/>
            <person name="Wang Q."/>
            <person name="Wei S."/>
            <person name="Zheng Y."/>
            <person name="Lin W."/>
            <person name="Duan Y."/>
            <person name="Cao H."/>
            <person name="Xiong S."/>
            <person name="Wang X."/>
            <person name="Wei L."/>
            <person name="Li C."/>
            <person name="Ma Q."/>
            <person name="Ju M."/>
            <person name="Zhao R."/>
            <person name="Li G."/>
            <person name="Mu C."/>
            <person name="Tian Q."/>
            <person name="Mei H."/>
            <person name="Zhang T."/>
            <person name="Gao T."/>
            <person name="Zhang H."/>
        </authorList>
    </citation>
    <scope>NUCLEOTIDE SEQUENCE</scope>
    <source>
        <strain evidence="1">KEN1</strain>
    </source>
</reference>
<accession>A0AAW2XLZ4</accession>
<comment type="caution">
    <text evidence="1">The sequence shown here is derived from an EMBL/GenBank/DDBJ whole genome shotgun (WGS) entry which is preliminary data.</text>
</comment>
<gene>
    <name evidence="1" type="ORF">Slati_1368300</name>
</gene>
<organism evidence="1">
    <name type="scientific">Sesamum latifolium</name>
    <dbReference type="NCBI Taxonomy" id="2727402"/>
    <lineage>
        <taxon>Eukaryota</taxon>
        <taxon>Viridiplantae</taxon>
        <taxon>Streptophyta</taxon>
        <taxon>Embryophyta</taxon>
        <taxon>Tracheophyta</taxon>
        <taxon>Spermatophyta</taxon>
        <taxon>Magnoliopsida</taxon>
        <taxon>eudicotyledons</taxon>
        <taxon>Gunneridae</taxon>
        <taxon>Pentapetalae</taxon>
        <taxon>asterids</taxon>
        <taxon>lamiids</taxon>
        <taxon>Lamiales</taxon>
        <taxon>Pedaliaceae</taxon>
        <taxon>Sesamum</taxon>
    </lineage>
</organism>
<sequence length="90" mass="10058">MTRELQNAGCELSDEQQVLVVLSSLPEQTWGYVKLVLIHNEQIKAFGSVVIHLKLEANHRESERAQQAALSHIPVCVSPIKATIETNRLV</sequence>
<protein>
    <submittedName>
        <fullName evidence="1">Uncharacterized protein</fullName>
    </submittedName>
</protein>
<dbReference type="AlphaFoldDB" id="A0AAW2XLZ4"/>